<protein>
    <submittedName>
        <fullName evidence="1">Cyclase family protein</fullName>
        <ecNumber evidence="1">3.5.-.-</ecNumber>
    </submittedName>
</protein>
<dbReference type="EMBL" id="JBHSCN010000004">
    <property type="protein sequence ID" value="MFC4242966.1"/>
    <property type="molecule type" value="Genomic_DNA"/>
</dbReference>
<dbReference type="PANTHER" id="PTHR31118:SF12">
    <property type="entry name" value="CYCLASE-LIKE PROTEIN 2"/>
    <property type="match status" value="1"/>
</dbReference>
<dbReference type="GO" id="GO:0016787">
    <property type="term" value="F:hydrolase activity"/>
    <property type="evidence" value="ECO:0007669"/>
    <property type="project" value="UniProtKB-KW"/>
</dbReference>
<sequence length="273" mass="28465">MTEYRAVFDVQISFVNGGGLTAEGFRLDLPSQDASEAEVGRLLVQHLGLALVGEVRFDRLEIVAEPHKGSRGIAAAVQPPTAAGYRLVDLSRAVHEGLVTSPGNTGTHFDNGVDRYAGGAGQSSVDLESVVDVPTEVFHVADAIERGIPASVFYDRDVRGKAVLLHTGWGRRFGTSSSQQGTPFLRVDGAAYLVEQGVRLVGIDSIGIDDTTAGADGERPARTAFLASSIHIVVNLTGLGNLPASGATFTAAPVKVAQLGAVPVRAFAKVPGP</sequence>
<evidence type="ECO:0000313" key="2">
    <source>
        <dbReference type="Proteomes" id="UP001595900"/>
    </source>
</evidence>
<dbReference type="InterPro" id="IPR037175">
    <property type="entry name" value="KFase_sf"/>
</dbReference>
<dbReference type="EC" id="3.5.-.-" evidence="1"/>
<dbReference type="Proteomes" id="UP001595900">
    <property type="component" value="Unassembled WGS sequence"/>
</dbReference>
<dbReference type="PANTHER" id="PTHR31118">
    <property type="entry name" value="CYCLASE-LIKE PROTEIN 2"/>
    <property type="match status" value="1"/>
</dbReference>
<dbReference type="RefSeq" id="WP_390227931.1">
    <property type="nucleotide sequence ID" value="NZ_JBHSCN010000004.1"/>
</dbReference>
<organism evidence="1 2">
    <name type="scientific">Gryllotalpicola reticulitermitis</name>
    <dbReference type="NCBI Taxonomy" id="1184153"/>
    <lineage>
        <taxon>Bacteria</taxon>
        <taxon>Bacillati</taxon>
        <taxon>Actinomycetota</taxon>
        <taxon>Actinomycetes</taxon>
        <taxon>Micrococcales</taxon>
        <taxon>Microbacteriaceae</taxon>
        <taxon>Gryllotalpicola</taxon>
    </lineage>
</organism>
<gene>
    <name evidence="1" type="ORF">ACFOYW_06250</name>
</gene>
<proteinExistence type="predicted"/>
<keyword evidence="2" id="KW-1185">Reference proteome</keyword>
<comment type="caution">
    <text evidence="1">The sequence shown here is derived from an EMBL/GenBank/DDBJ whole genome shotgun (WGS) entry which is preliminary data.</text>
</comment>
<dbReference type="SUPFAM" id="SSF102198">
    <property type="entry name" value="Putative cyclase"/>
    <property type="match status" value="1"/>
</dbReference>
<dbReference type="InterPro" id="IPR007325">
    <property type="entry name" value="KFase/CYL"/>
</dbReference>
<dbReference type="Gene3D" id="3.50.30.50">
    <property type="entry name" value="Putative cyclase"/>
    <property type="match status" value="1"/>
</dbReference>
<name>A0ABV8Q3H4_9MICO</name>
<evidence type="ECO:0000313" key="1">
    <source>
        <dbReference type="EMBL" id="MFC4242966.1"/>
    </source>
</evidence>
<accession>A0ABV8Q3H4</accession>
<keyword evidence="1" id="KW-0378">Hydrolase</keyword>
<dbReference type="Pfam" id="PF04199">
    <property type="entry name" value="Cyclase"/>
    <property type="match status" value="1"/>
</dbReference>
<reference evidence="2" key="1">
    <citation type="journal article" date="2019" name="Int. J. Syst. Evol. Microbiol.">
        <title>The Global Catalogue of Microorganisms (GCM) 10K type strain sequencing project: providing services to taxonomists for standard genome sequencing and annotation.</title>
        <authorList>
            <consortium name="The Broad Institute Genomics Platform"/>
            <consortium name="The Broad Institute Genome Sequencing Center for Infectious Disease"/>
            <person name="Wu L."/>
            <person name="Ma J."/>
        </authorList>
    </citation>
    <scope>NUCLEOTIDE SEQUENCE [LARGE SCALE GENOMIC DNA]</scope>
    <source>
        <strain evidence="2">CGMCC 1.10363</strain>
    </source>
</reference>